<dbReference type="RefSeq" id="WP_197964179.1">
    <property type="nucleotide sequence ID" value="NZ_JACCHP010000047.1"/>
</dbReference>
<protein>
    <recommendedName>
        <fullName evidence="3">Type II secretion system (T2SS), protein M subtype b</fullName>
    </recommendedName>
</protein>
<dbReference type="Proteomes" id="UP000807370">
    <property type="component" value="Unassembled WGS sequence"/>
</dbReference>
<evidence type="ECO:0000313" key="1">
    <source>
        <dbReference type="EMBL" id="MBH5403172.1"/>
    </source>
</evidence>
<dbReference type="EMBL" id="JACCHP010000047">
    <property type="protein sequence ID" value="MBH5403172.1"/>
    <property type="molecule type" value="Genomic_DNA"/>
</dbReference>
<evidence type="ECO:0008006" key="3">
    <source>
        <dbReference type="Google" id="ProtNLM"/>
    </source>
</evidence>
<organism evidence="1 2">
    <name type="scientific">Bradyrhizobium agreste</name>
    <dbReference type="NCBI Taxonomy" id="2751811"/>
    <lineage>
        <taxon>Bacteria</taxon>
        <taxon>Pseudomonadati</taxon>
        <taxon>Pseudomonadota</taxon>
        <taxon>Alphaproteobacteria</taxon>
        <taxon>Hyphomicrobiales</taxon>
        <taxon>Nitrobacteraceae</taxon>
        <taxon>Bradyrhizobium</taxon>
    </lineage>
</organism>
<accession>A0ABS0Q217</accession>
<dbReference type="InterPro" id="IPR034756">
    <property type="entry name" value="T2SSM_b"/>
</dbReference>
<dbReference type="NCBIfam" id="NF040576">
    <property type="entry name" value="T2SS_GspM_XpsM"/>
    <property type="match status" value="1"/>
</dbReference>
<proteinExistence type="predicted"/>
<keyword evidence="2" id="KW-1185">Reference proteome</keyword>
<name>A0ABS0Q217_9BRAD</name>
<dbReference type="Pfam" id="PF10741">
    <property type="entry name" value="T2SSM_b"/>
    <property type="match status" value="1"/>
</dbReference>
<reference evidence="1 2" key="1">
    <citation type="submission" date="2020-07" db="EMBL/GenBank/DDBJ databases">
        <title>Bradyrhizobium diversity isolated from nodules of indigenous legumes of Western Australia.</title>
        <authorList>
            <person name="Klepa M.S."/>
        </authorList>
    </citation>
    <scope>NUCLEOTIDE SEQUENCE [LARGE SCALE GENOMIC DNA]</scope>
    <source>
        <strain evidence="1 2">CNPSo 4010</strain>
    </source>
</reference>
<comment type="caution">
    <text evidence="1">The sequence shown here is derived from an EMBL/GenBank/DDBJ whole genome shotgun (WGS) entry which is preliminary data.</text>
</comment>
<evidence type="ECO:0000313" key="2">
    <source>
        <dbReference type="Proteomes" id="UP000807370"/>
    </source>
</evidence>
<gene>
    <name evidence="1" type="ORF">HZZ13_36065</name>
</gene>
<sequence length="192" mass="20804">MRRFFQLSRDSGRALFMGFNALVLLAVIGLGAALADYTQSLDDEIAQKQQVLGRLEAILAREGDVRAASERIKTQLTEGDFLKGANEGVIGAELQIRLKNVAERNGARVLTMQGLTLPADDVLRYIGAKIALVGTHQQLQRAIYEIESDKPYLFITNASLKPTAGTNGDSTEPTLEAHLNVTGTLPKDVGQP</sequence>